<name>M0L4B2_NATLA</name>
<protein>
    <recommendedName>
        <fullName evidence="5">Lipoprotein</fullName>
    </recommendedName>
</protein>
<dbReference type="AlphaFoldDB" id="M0L4B2"/>
<gene>
    <name evidence="2" type="ORF">C445_19762</name>
    <name evidence="1" type="ORF">CHINAEXTREME_11185</name>
</gene>
<proteinExistence type="predicted"/>
<dbReference type="PATRIC" id="fig|358396.7.peg.4001"/>
<reference evidence="2 3" key="2">
    <citation type="journal article" date="2014" name="PLoS Genet.">
        <title>Phylogenetically driven sequencing of extremely halophilic archaea reveals strategies for static and dynamic osmo-response.</title>
        <authorList>
            <person name="Becker E.A."/>
            <person name="Seitzer P.M."/>
            <person name="Tritt A."/>
            <person name="Larsen D."/>
            <person name="Krusor M."/>
            <person name="Yao A.I."/>
            <person name="Wu D."/>
            <person name="Madern D."/>
            <person name="Eisen J.A."/>
            <person name="Darling A.E."/>
            <person name="Facciotti M.T."/>
        </authorList>
    </citation>
    <scope>NUCLEOTIDE SEQUENCE [LARGE SCALE GENOMIC DNA]</scope>
    <source>
        <strain evidence="2 3">AJ5</strain>
    </source>
</reference>
<dbReference type="Proteomes" id="UP000186547">
    <property type="component" value="Chromosome"/>
</dbReference>
<dbReference type="EMBL" id="CP019285">
    <property type="protein sequence ID" value="APW98322.1"/>
    <property type="molecule type" value="Genomic_DNA"/>
</dbReference>
<evidence type="ECO:0000313" key="2">
    <source>
        <dbReference type="EMBL" id="EMA27923.1"/>
    </source>
</evidence>
<evidence type="ECO:0000313" key="4">
    <source>
        <dbReference type="Proteomes" id="UP000186547"/>
    </source>
</evidence>
<dbReference type="RefSeq" id="WP_007143634.1">
    <property type="nucleotide sequence ID" value="NZ_AOLZ01000076.1"/>
</dbReference>
<evidence type="ECO:0000313" key="3">
    <source>
        <dbReference type="Proteomes" id="UP000011555"/>
    </source>
</evidence>
<reference evidence="1 4" key="1">
    <citation type="journal article" date="2011" name="J. Bacteriol.">
        <title>Genome sequence of Halobiforma lacisalsi AJ5, an extremely halophilic archaeon which harbors a bop gene.</title>
        <authorList>
            <person name="Jiang X."/>
            <person name="Wang S."/>
            <person name="Cheng H."/>
            <person name="Huo Y."/>
            <person name="Zhang X."/>
            <person name="Zhu X."/>
            <person name="Han X."/>
            <person name="Ni P."/>
            <person name="Wu M."/>
        </authorList>
    </citation>
    <scope>NUCLEOTIDE SEQUENCE [LARGE SCALE GENOMIC DNA]</scope>
    <source>
        <strain evidence="1 4">AJ5</strain>
    </source>
</reference>
<dbReference type="KEGG" id="hlc:CHINAEXTREME11185"/>
<evidence type="ECO:0008006" key="5">
    <source>
        <dbReference type="Google" id="ProtNLM"/>
    </source>
</evidence>
<accession>M0L4B2</accession>
<dbReference type="PROSITE" id="PS51257">
    <property type="entry name" value="PROKAR_LIPOPROTEIN"/>
    <property type="match status" value="1"/>
</dbReference>
<dbReference type="EMBL" id="AOLZ01000076">
    <property type="protein sequence ID" value="EMA27923.1"/>
    <property type="molecule type" value="Genomic_DNA"/>
</dbReference>
<dbReference type="eggNOG" id="arCOG07538">
    <property type="taxonomic scope" value="Archaea"/>
</dbReference>
<keyword evidence="3" id="KW-1185">Reference proteome</keyword>
<dbReference type="Proteomes" id="UP000011555">
    <property type="component" value="Unassembled WGS sequence"/>
</dbReference>
<sequence>MHPEKRVYRRRFLAGTAALGAVGTAGCLSGSDLPVVGSSVDTEFERTDAELAAHEPPEVTVDGNTVAVRGTIEFGSSECGTVDLAYTEYEYSQERLDLLVVAADDSGVRTGCSDDLVEAGYRLEATVNEGVRRVSATEHHVFGETYSTTVEGVD</sequence>
<reference evidence="1" key="3">
    <citation type="submission" date="2017-01" db="EMBL/GenBank/DDBJ databases">
        <authorList>
            <person name="Mah S.A."/>
            <person name="Swanson W.J."/>
            <person name="Moy G.W."/>
            <person name="Vacquier V.D."/>
        </authorList>
    </citation>
    <scope>NUCLEOTIDE SEQUENCE</scope>
    <source>
        <strain evidence="1">AJ5</strain>
    </source>
</reference>
<evidence type="ECO:0000313" key="1">
    <source>
        <dbReference type="EMBL" id="APW98322.1"/>
    </source>
</evidence>
<organism evidence="2 3">
    <name type="scientific">Natronobacterium lacisalsi AJ5</name>
    <dbReference type="NCBI Taxonomy" id="358396"/>
    <lineage>
        <taxon>Archaea</taxon>
        <taxon>Methanobacteriati</taxon>
        <taxon>Methanobacteriota</taxon>
        <taxon>Stenosarchaea group</taxon>
        <taxon>Halobacteria</taxon>
        <taxon>Halobacteriales</taxon>
        <taxon>Natrialbaceae</taxon>
        <taxon>Natronobacterium</taxon>
    </lineage>
</organism>
<dbReference type="InterPro" id="IPR006311">
    <property type="entry name" value="TAT_signal"/>
</dbReference>
<dbReference type="PROSITE" id="PS51318">
    <property type="entry name" value="TAT"/>
    <property type="match status" value="1"/>
</dbReference>